<proteinExistence type="predicted"/>
<keyword evidence="2" id="KW-1185">Reference proteome</keyword>
<accession>A0AAF0YC34</accession>
<organism evidence="1 2">
    <name type="scientific">Vanrija pseudolonga</name>
    <dbReference type="NCBI Taxonomy" id="143232"/>
    <lineage>
        <taxon>Eukaryota</taxon>
        <taxon>Fungi</taxon>
        <taxon>Dikarya</taxon>
        <taxon>Basidiomycota</taxon>
        <taxon>Agaricomycotina</taxon>
        <taxon>Tremellomycetes</taxon>
        <taxon>Trichosporonales</taxon>
        <taxon>Trichosporonaceae</taxon>
        <taxon>Vanrija</taxon>
    </lineage>
</organism>
<dbReference type="AlphaFoldDB" id="A0AAF0YC34"/>
<dbReference type="EMBL" id="CP086718">
    <property type="protein sequence ID" value="WOO83722.1"/>
    <property type="molecule type" value="Genomic_DNA"/>
</dbReference>
<evidence type="ECO:0000313" key="2">
    <source>
        <dbReference type="Proteomes" id="UP000827549"/>
    </source>
</evidence>
<dbReference type="Proteomes" id="UP000827549">
    <property type="component" value="Chromosome 5"/>
</dbReference>
<protein>
    <submittedName>
        <fullName evidence="1">Uncharacterized protein</fullName>
    </submittedName>
</protein>
<name>A0AAF0YC34_9TREE</name>
<evidence type="ECO:0000313" key="1">
    <source>
        <dbReference type="EMBL" id="WOO83722.1"/>
    </source>
</evidence>
<reference evidence="1" key="1">
    <citation type="submission" date="2023-10" db="EMBL/GenBank/DDBJ databases">
        <authorList>
            <person name="Noh H."/>
        </authorList>
    </citation>
    <scope>NUCLEOTIDE SEQUENCE</scope>
    <source>
        <strain evidence="1">DUCC4014</strain>
    </source>
</reference>
<gene>
    <name evidence="1" type="ORF">LOC62_05G007243</name>
</gene>
<dbReference type="RefSeq" id="XP_062629748.1">
    <property type="nucleotide sequence ID" value="XM_062773764.1"/>
</dbReference>
<dbReference type="GeneID" id="87810416"/>
<sequence>MAIGSAELGSVEAALGALSVDDELASLSSLDIRLAPALEAELDTVQVQGLSPIDDTTRTAIAPAIHQIQRVRRHLLQPSSVGINAVYLLALRGHFDLEEIERRGCSLPTQEEIQELVRDEFPAIVLHYTEARAVTADVELELGVRFEKVLVSKEWCHTFLASLDAPDGVFQRKWWSGATIWKDPEGSVCSRVNRKIVIDDVNESLRLMAEDNYQLPNRCGRR</sequence>